<accession>A0A7W9E013</accession>
<dbReference type="RefSeq" id="WP_183881377.1">
    <property type="nucleotide sequence ID" value="NZ_JACHCE010000002.1"/>
</dbReference>
<evidence type="ECO:0000259" key="2">
    <source>
        <dbReference type="Pfam" id="PF14344"/>
    </source>
</evidence>
<protein>
    <recommendedName>
        <fullName evidence="2">DUF4397 domain-containing protein</fullName>
    </recommendedName>
</protein>
<reference evidence="3 4" key="1">
    <citation type="submission" date="2020-08" db="EMBL/GenBank/DDBJ databases">
        <title>Genomic Encyclopedia of Type Strains, Phase IV (KMG-V): Genome sequencing to study the core and pangenomes of soil and plant-associated prokaryotes.</title>
        <authorList>
            <person name="Whitman W."/>
        </authorList>
    </citation>
    <scope>NUCLEOTIDE SEQUENCE [LARGE SCALE GENOMIC DNA]</scope>
    <source>
        <strain evidence="3 4">S3M1</strain>
    </source>
</reference>
<feature type="domain" description="DUF4397" evidence="2">
    <location>
        <begin position="320"/>
        <end position="408"/>
    </location>
</feature>
<gene>
    <name evidence="3" type="ORF">HDE68_002018</name>
</gene>
<dbReference type="AlphaFoldDB" id="A0A7W9E013"/>
<dbReference type="PROSITE" id="PS51257">
    <property type="entry name" value="PROKAR_LIPOPROTEIN"/>
    <property type="match status" value="1"/>
</dbReference>
<evidence type="ECO:0000313" key="4">
    <source>
        <dbReference type="Proteomes" id="UP000537204"/>
    </source>
</evidence>
<dbReference type="EMBL" id="JACHCE010000002">
    <property type="protein sequence ID" value="MBB5636130.1"/>
    <property type="molecule type" value="Genomic_DNA"/>
</dbReference>
<sequence length="566" mass="61321">MKELKKYLKVTPLMLVSLLVLAGCKKEKIDSGYDNRVITDARKSSSVRIINLSGYNQVIANGDTLTNYIIRKPNDPLESFYPGTNYFPDNGRLGTTWNIQQSFLKNGTAKVLVERIAYQSAKDTLGLNVKEDAQPADYYLLPGANVQVTGQPDFIKVPRSIAAASNPASFKVRILNLSATVKPEQGMESINGPMSLAWADGTLISSKTNNILPGQYSDYIELPYTTAQLKVLTPAGIQVPGFGDGQILNPSTSTIEGLTMTYVPIKTYVPGGVYTIVVAAREFKIPYRSSNTGETVTGYQNSLRVINDVSEPVNLTYGRLQAVNAIPGINGMKVLVNGKALGAPMNYTAQTSYEPFVIGNYKIEATDASGTVIASNSLNLGANTNFTLWVHPDASGKTTISAVANDLSGTLYAGTGNGDDATYSRYTAGFPFNIRFLNLCPDMPYLSLTTNNAQDFQGPYGFNTAAVKNLRPGIFPIEFPYVIPPYDAKPYQILAFRSSPTVFPGTWASDIPVVNSKDLIARPELYVRGNLPNQEPGFYTIALVGSTSPSAPADKKAKMIIVKHSK</sequence>
<dbReference type="Pfam" id="PF14344">
    <property type="entry name" value="DUF4397"/>
    <property type="match status" value="1"/>
</dbReference>
<dbReference type="Proteomes" id="UP000537204">
    <property type="component" value="Unassembled WGS sequence"/>
</dbReference>
<comment type="caution">
    <text evidence="3">The sequence shown here is derived from an EMBL/GenBank/DDBJ whole genome shotgun (WGS) entry which is preliminary data.</text>
</comment>
<feature type="chain" id="PRO_5031079930" description="DUF4397 domain-containing protein" evidence="1">
    <location>
        <begin position="23"/>
        <end position="566"/>
    </location>
</feature>
<dbReference type="InterPro" id="IPR025510">
    <property type="entry name" value="DUF4397"/>
</dbReference>
<evidence type="ECO:0000313" key="3">
    <source>
        <dbReference type="EMBL" id="MBB5636130.1"/>
    </source>
</evidence>
<organism evidence="3 4">
    <name type="scientific">Pedobacter cryoconitis</name>
    <dbReference type="NCBI Taxonomy" id="188932"/>
    <lineage>
        <taxon>Bacteria</taxon>
        <taxon>Pseudomonadati</taxon>
        <taxon>Bacteroidota</taxon>
        <taxon>Sphingobacteriia</taxon>
        <taxon>Sphingobacteriales</taxon>
        <taxon>Sphingobacteriaceae</taxon>
        <taxon>Pedobacter</taxon>
    </lineage>
</organism>
<evidence type="ECO:0000256" key="1">
    <source>
        <dbReference type="SAM" id="SignalP"/>
    </source>
</evidence>
<keyword evidence="1" id="KW-0732">Signal</keyword>
<name>A0A7W9E013_9SPHI</name>
<feature type="signal peptide" evidence="1">
    <location>
        <begin position="1"/>
        <end position="22"/>
    </location>
</feature>
<proteinExistence type="predicted"/>